<keyword evidence="1" id="KW-0472">Membrane</keyword>
<name>A0A7C4LMA9_9PLAN</name>
<reference evidence="2" key="1">
    <citation type="journal article" date="2020" name="mSystems">
        <title>Genome- and Community-Level Interaction Insights into Carbon Utilization and Element Cycling Functions of Hydrothermarchaeota in Hydrothermal Sediment.</title>
        <authorList>
            <person name="Zhou Z."/>
            <person name="Liu Y."/>
            <person name="Xu W."/>
            <person name="Pan J."/>
            <person name="Luo Z.H."/>
            <person name="Li M."/>
        </authorList>
    </citation>
    <scope>NUCLEOTIDE SEQUENCE [LARGE SCALE GENOMIC DNA]</scope>
    <source>
        <strain evidence="2">SpSt-508</strain>
    </source>
</reference>
<dbReference type="AlphaFoldDB" id="A0A7C4LMA9"/>
<organism evidence="2">
    <name type="scientific">Schlesneria paludicola</name>
    <dbReference type="NCBI Taxonomy" id="360056"/>
    <lineage>
        <taxon>Bacteria</taxon>
        <taxon>Pseudomonadati</taxon>
        <taxon>Planctomycetota</taxon>
        <taxon>Planctomycetia</taxon>
        <taxon>Planctomycetales</taxon>
        <taxon>Planctomycetaceae</taxon>
        <taxon>Schlesneria</taxon>
    </lineage>
</organism>
<keyword evidence="1" id="KW-0812">Transmembrane</keyword>
<proteinExistence type="predicted"/>
<feature type="transmembrane region" description="Helical" evidence="1">
    <location>
        <begin position="51"/>
        <end position="80"/>
    </location>
</feature>
<protein>
    <submittedName>
        <fullName evidence="2">Uncharacterized protein</fullName>
    </submittedName>
</protein>
<evidence type="ECO:0000256" key="1">
    <source>
        <dbReference type="SAM" id="Phobius"/>
    </source>
</evidence>
<accession>A0A7C4LMA9</accession>
<comment type="caution">
    <text evidence="2">The sequence shown here is derived from an EMBL/GenBank/DDBJ whole genome shotgun (WGS) entry which is preliminary data.</text>
</comment>
<gene>
    <name evidence="2" type="ORF">ENS64_15470</name>
</gene>
<evidence type="ECO:0000313" key="2">
    <source>
        <dbReference type="EMBL" id="HGT40642.1"/>
    </source>
</evidence>
<dbReference type="EMBL" id="DSVQ01000018">
    <property type="protein sequence ID" value="HGT40642.1"/>
    <property type="molecule type" value="Genomic_DNA"/>
</dbReference>
<keyword evidence="1" id="KW-1133">Transmembrane helix</keyword>
<sequence>MVRTLLLLLVVAAVVGFIEFWMRPVISEWLQPFGRWVWPITSLKDVLGLVIVVLPLAITFLLRFLEGILVYGVLLGIGLYRRPFQLLVESTFHDDAQPRLRHPTGNLLSNLASYLVYYGNLIGLSTSRRLAYIMLDPALFRLSNFLPHVLLGKVELYIEASLLSEPMRDGEDSRTYNRRIEDEYRRLLFEDTHRTPEHHGGPKFACPTLFRLFGKNNDRILAYLNAKRKFGLPPRFRTLVEFNSGFLAPAYLVSGLLHAFDEDWTRIMAGADDDYAILHDSTGVDPLRGVAGLRKLQSFIWSCWAQWGPSIPICGNSHWRGDHLIALQFGYGDENNSLLLYREGWGFDEWKLWFRSRPPSLGTAFPVQVAGNLRLSSCDEWNREMAEAIHVRRSGVDNLLCIDCRRIEHVSGAALYSAYVWVMVAICRRDGEHLTLELPEASALRQHYQVRYPNDFDQRFSDSANWSQTWRGLIPFFQHGNIADADVLEAIKRELADKAVATLIRALQEAHRGGVDLAFAVVCCSDDNGDGSELLGMPGGRIRELVKESLLGLTTRPDGSASGGTAWSDEIEAHWEQAGIYVGRRTQTLLLTACHLPTFVDQYLAHVRCIS</sequence>